<dbReference type="AlphaFoldDB" id="A7MWU2"/>
<name>A7MWU2_VIBC1</name>
<sequence>MQDTGDDDEPDGRPQLSGNQLLLYRSQNKKDNAYHLQIACDWVRPKSKTSVAELLC</sequence>
<evidence type="ECO:0000313" key="1">
    <source>
        <dbReference type="EMBL" id="ABU70154.1"/>
    </source>
</evidence>
<proteinExistence type="predicted"/>
<accession>A7MWU2</accession>
<evidence type="ECO:0000313" key="2">
    <source>
        <dbReference type="Proteomes" id="UP000008152"/>
    </source>
</evidence>
<protein>
    <submittedName>
        <fullName evidence="1">Uncharacterized protein</fullName>
    </submittedName>
</protein>
<organism evidence="1 2">
    <name type="scientific">Vibrio campbellii (strain ATCC BAA-1116)</name>
    <dbReference type="NCBI Taxonomy" id="2902295"/>
    <lineage>
        <taxon>Bacteria</taxon>
        <taxon>Pseudomonadati</taxon>
        <taxon>Pseudomonadota</taxon>
        <taxon>Gammaproteobacteria</taxon>
        <taxon>Vibrionales</taxon>
        <taxon>Vibrionaceae</taxon>
        <taxon>Vibrio</taxon>
    </lineage>
</organism>
<reference evidence="1 2" key="1">
    <citation type="submission" date="2007-08" db="EMBL/GenBank/DDBJ databases">
        <authorList>
            <consortium name="The Vibrio harveyi Genome Sequencing Project"/>
            <person name="Bassler B."/>
            <person name="Clifton S.W."/>
            <person name="Fulton L."/>
            <person name="Delehaunty K."/>
            <person name="Fronick C."/>
            <person name="Harrison M."/>
            <person name="Markivic C."/>
            <person name="Fulton R."/>
            <person name="Tin-Wollam A.-M."/>
            <person name="Shah N."/>
            <person name="Pepin K."/>
            <person name="Nash W."/>
            <person name="Thiruvilangam P."/>
            <person name="Bhonagiri V."/>
            <person name="Waters C."/>
            <person name="Tu K.C."/>
            <person name="Irgon J."/>
            <person name="Wilson R.K."/>
        </authorList>
    </citation>
    <scope>NUCLEOTIDE SEQUENCE [LARGE SCALE GENOMIC DNA]</scope>
    <source>
        <strain evidence="2">ATCC BAA-1116 / BB120</strain>
    </source>
</reference>
<dbReference type="KEGG" id="vha:VIBHAR_01164"/>
<gene>
    <name evidence="1" type="ordered locus">VIBHAR_01164</name>
</gene>
<dbReference type="EMBL" id="CP000789">
    <property type="protein sequence ID" value="ABU70154.1"/>
    <property type="molecule type" value="Genomic_DNA"/>
</dbReference>
<dbReference type="Proteomes" id="UP000008152">
    <property type="component" value="Chromosome I"/>
</dbReference>